<sequence length="421" mass="47363">MRRSSTFSSFGGRDRQGNMSGGARGGGFGGGSSRGGFGGSGFGAQRKNTQPGERLRKPKWDMAKMPRFEKNFYTEHPAVVNRSPQEIQKFYIEKQITVKGRNCPRPVFSFDEVGFPDYVMETLRRQGWTEPTFIQAQGWPMALSGRDVVGIAQTGSGKTLSFMLPAIVHINHQPYLERGDGPICLVVVPTRELAQQVSEVATEFGASSKLRNVCVYGGAPKGPQIRDLERGAEICIATPGRLIDLLEAGKTNLRRCTYLVLDEADRMLDMGFEPQIRKIVEQVRPDRQTLMWSATWPKEVKLLAEEFLHDYVQINVGALQLHANHNILQIVDVCSEEEKPFKLNRLLEEIMGEKENKTLIFVETKRKCDELTRRMRKDGWQAVCIHGDKSQPERDWVLHEFRQGKAAILVATDVASRGLGR</sequence>
<dbReference type="PROSITE" id="PS51194">
    <property type="entry name" value="HELICASE_CTER"/>
    <property type="match status" value="1"/>
</dbReference>
<dbReference type="Pfam" id="PF00270">
    <property type="entry name" value="DEAD"/>
    <property type="match status" value="1"/>
</dbReference>
<dbReference type="InterPro" id="IPR014001">
    <property type="entry name" value="Helicase_ATP-bd"/>
</dbReference>
<dbReference type="SMART" id="SM00487">
    <property type="entry name" value="DEXDc"/>
    <property type="match status" value="1"/>
</dbReference>
<organism evidence="13 14">
    <name type="scientific">Paralvinella palmiformis</name>
    <dbReference type="NCBI Taxonomy" id="53620"/>
    <lineage>
        <taxon>Eukaryota</taxon>
        <taxon>Metazoa</taxon>
        <taxon>Spiralia</taxon>
        <taxon>Lophotrochozoa</taxon>
        <taxon>Annelida</taxon>
        <taxon>Polychaeta</taxon>
        <taxon>Sedentaria</taxon>
        <taxon>Canalipalpata</taxon>
        <taxon>Terebellida</taxon>
        <taxon>Terebelliformia</taxon>
        <taxon>Alvinellidae</taxon>
        <taxon>Paralvinella</taxon>
    </lineage>
</organism>
<evidence type="ECO:0000256" key="7">
    <source>
        <dbReference type="PROSITE-ProRule" id="PRU00552"/>
    </source>
</evidence>
<dbReference type="GO" id="GO:0005524">
    <property type="term" value="F:ATP binding"/>
    <property type="evidence" value="ECO:0007669"/>
    <property type="project" value="UniProtKB-KW"/>
</dbReference>
<evidence type="ECO:0000256" key="3">
    <source>
        <dbReference type="ARBA" id="ARBA00022801"/>
    </source>
</evidence>
<dbReference type="Gene3D" id="3.40.50.300">
    <property type="entry name" value="P-loop containing nucleotide triphosphate hydrolases"/>
    <property type="match status" value="2"/>
</dbReference>
<feature type="domain" description="DEAD-box RNA helicase Q" evidence="12">
    <location>
        <begin position="108"/>
        <end position="136"/>
    </location>
</feature>
<evidence type="ECO:0000256" key="2">
    <source>
        <dbReference type="ARBA" id="ARBA00022741"/>
    </source>
</evidence>
<evidence type="ECO:0000313" key="14">
    <source>
        <dbReference type="Proteomes" id="UP001208570"/>
    </source>
</evidence>
<comment type="catalytic activity">
    <reaction evidence="6">
        <text>ATP + H2O = ADP + phosphate + H(+)</text>
        <dbReference type="Rhea" id="RHEA:13065"/>
        <dbReference type="ChEBI" id="CHEBI:15377"/>
        <dbReference type="ChEBI" id="CHEBI:15378"/>
        <dbReference type="ChEBI" id="CHEBI:30616"/>
        <dbReference type="ChEBI" id="CHEBI:43474"/>
        <dbReference type="ChEBI" id="CHEBI:456216"/>
        <dbReference type="EC" id="3.6.4.13"/>
    </reaction>
</comment>
<evidence type="ECO:0000313" key="13">
    <source>
        <dbReference type="EMBL" id="KAK2154411.1"/>
    </source>
</evidence>
<dbReference type="PROSITE" id="PS51195">
    <property type="entry name" value="Q_MOTIF"/>
    <property type="match status" value="1"/>
</dbReference>
<accession>A0AAD9JJU8</accession>
<dbReference type="CDD" id="cd18787">
    <property type="entry name" value="SF2_C_DEAD"/>
    <property type="match status" value="1"/>
</dbReference>
<dbReference type="PANTHER" id="PTHR47958">
    <property type="entry name" value="ATP-DEPENDENT RNA HELICASE DBP3"/>
    <property type="match status" value="1"/>
</dbReference>
<dbReference type="AlphaFoldDB" id="A0AAD9JJU8"/>
<feature type="compositionally biased region" description="Low complexity" evidence="9">
    <location>
        <begin position="1"/>
        <end position="11"/>
    </location>
</feature>
<evidence type="ECO:0000256" key="4">
    <source>
        <dbReference type="ARBA" id="ARBA00022806"/>
    </source>
</evidence>
<comment type="caution">
    <text evidence="13">The sequence shown here is derived from an EMBL/GenBank/DDBJ whole genome shotgun (WGS) entry which is preliminary data.</text>
</comment>
<feature type="short sequence motif" description="Q motif" evidence="7">
    <location>
        <begin position="108"/>
        <end position="136"/>
    </location>
</feature>
<keyword evidence="5 8" id="KW-0067">ATP-binding</keyword>
<dbReference type="Pfam" id="PF00271">
    <property type="entry name" value="Helicase_C"/>
    <property type="match status" value="1"/>
</dbReference>
<dbReference type="InterPro" id="IPR014014">
    <property type="entry name" value="RNA_helicase_DEAD_Q_motif"/>
</dbReference>
<name>A0AAD9JJU8_9ANNE</name>
<dbReference type="GO" id="GO:0003676">
    <property type="term" value="F:nucleic acid binding"/>
    <property type="evidence" value="ECO:0007669"/>
    <property type="project" value="InterPro"/>
</dbReference>
<reference evidence="13" key="1">
    <citation type="journal article" date="2023" name="Mol. Biol. Evol.">
        <title>Third-Generation Sequencing Reveals the Adaptive Role of the Epigenome in Three Deep-Sea Polychaetes.</title>
        <authorList>
            <person name="Perez M."/>
            <person name="Aroh O."/>
            <person name="Sun Y."/>
            <person name="Lan Y."/>
            <person name="Juniper S.K."/>
            <person name="Young C.R."/>
            <person name="Angers B."/>
            <person name="Qian P.Y."/>
        </authorList>
    </citation>
    <scope>NUCLEOTIDE SEQUENCE</scope>
    <source>
        <strain evidence="13">P08H-3</strain>
    </source>
</reference>
<dbReference type="EMBL" id="JAODUP010000269">
    <property type="protein sequence ID" value="KAK2154411.1"/>
    <property type="molecule type" value="Genomic_DNA"/>
</dbReference>
<evidence type="ECO:0000256" key="1">
    <source>
        <dbReference type="ARBA" id="ARBA00012552"/>
    </source>
</evidence>
<dbReference type="InterPro" id="IPR027417">
    <property type="entry name" value="P-loop_NTPase"/>
</dbReference>
<keyword evidence="4 8" id="KW-0347">Helicase</keyword>
<dbReference type="GO" id="GO:0016787">
    <property type="term" value="F:hydrolase activity"/>
    <property type="evidence" value="ECO:0007669"/>
    <property type="project" value="UniProtKB-KW"/>
</dbReference>
<dbReference type="SUPFAM" id="SSF52540">
    <property type="entry name" value="P-loop containing nucleoside triphosphate hydrolases"/>
    <property type="match status" value="2"/>
</dbReference>
<feature type="compositionally biased region" description="Gly residues" evidence="9">
    <location>
        <begin position="19"/>
        <end position="42"/>
    </location>
</feature>
<dbReference type="FunFam" id="3.40.50.300:FF:000079">
    <property type="entry name" value="probable ATP-dependent RNA helicase DDX17"/>
    <property type="match status" value="1"/>
</dbReference>
<keyword evidence="3 8" id="KW-0378">Hydrolase</keyword>
<proteinExistence type="inferred from homology"/>
<feature type="domain" description="Helicase C-terminal" evidence="11">
    <location>
        <begin position="342"/>
        <end position="421"/>
    </location>
</feature>
<protein>
    <recommendedName>
        <fullName evidence="1">RNA helicase</fullName>
        <ecNumber evidence="1">3.6.4.13</ecNumber>
    </recommendedName>
</protein>
<dbReference type="InterPro" id="IPR011545">
    <property type="entry name" value="DEAD/DEAH_box_helicase_dom"/>
</dbReference>
<dbReference type="InterPro" id="IPR001650">
    <property type="entry name" value="Helicase_C-like"/>
</dbReference>
<evidence type="ECO:0000256" key="5">
    <source>
        <dbReference type="ARBA" id="ARBA00022840"/>
    </source>
</evidence>
<feature type="domain" description="Helicase ATP-binding" evidence="10">
    <location>
        <begin position="139"/>
        <end position="314"/>
    </location>
</feature>
<evidence type="ECO:0000259" key="10">
    <source>
        <dbReference type="PROSITE" id="PS51192"/>
    </source>
</evidence>
<keyword evidence="14" id="KW-1185">Reference proteome</keyword>
<dbReference type="InterPro" id="IPR000629">
    <property type="entry name" value="RNA-helicase_DEAD-box_CS"/>
</dbReference>
<evidence type="ECO:0000259" key="11">
    <source>
        <dbReference type="PROSITE" id="PS51194"/>
    </source>
</evidence>
<dbReference type="Proteomes" id="UP001208570">
    <property type="component" value="Unassembled WGS sequence"/>
</dbReference>
<gene>
    <name evidence="13" type="ORF">LSH36_269g06006</name>
</gene>
<evidence type="ECO:0000256" key="8">
    <source>
        <dbReference type="RuleBase" id="RU000492"/>
    </source>
</evidence>
<dbReference type="PROSITE" id="PS51192">
    <property type="entry name" value="HELICASE_ATP_BIND_1"/>
    <property type="match status" value="1"/>
</dbReference>
<keyword evidence="2 8" id="KW-0547">Nucleotide-binding</keyword>
<dbReference type="EC" id="3.6.4.13" evidence="1"/>
<evidence type="ECO:0000256" key="9">
    <source>
        <dbReference type="SAM" id="MobiDB-lite"/>
    </source>
</evidence>
<comment type="similarity">
    <text evidence="8">Belongs to the DEAD box helicase family.</text>
</comment>
<dbReference type="GO" id="GO:0003724">
    <property type="term" value="F:RNA helicase activity"/>
    <property type="evidence" value="ECO:0007669"/>
    <property type="project" value="UniProtKB-EC"/>
</dbReference>
<evidence type="ECO:0000259" key="12">
    <source>
        <dbReference type="PROSITE" id="PS51195"/>
    </source>
</evidence>
<dbReference type="PROSITE" id="PS00039">
    <property type="entry name" value="DEAD_ATP_HELICASE"/>
    <property type="match status" value="1"/>
</dbReference>
<evidence type="ECO:0000256" key="6">
    <source>
        <dbReference type="ARBA" id="ARBA00047984"/>
    </source>
</evidence>
<feature type="region of interest" description="Disordered" evidence="9">
    <location>
        <begin position="1"/>
        <end position="59"/>
    </location>
</feature>